<gene>
    <name evidence="7" type="primary">LOC105354442</name>
</gene>
<reference evidence="7" key="3">
    <citation type="submission" date="2025-09" db="UniProtKB">
        <authorList>
            <consortium name="Ensembl"/>
        </authorList>
    </citation>
    <scope>IDENTIFICATION</scope>
    <source>
        <strain evidence="7">Hd-rR</strain>
    </source>
</reference>
<keyword evidence="3 4" id="KW-0472">Membrane</keyword>
<keyword evidence="2 4" id="KW-0812">Transmembrane</keyword>
<dbReference type="PANTHER" id="PTHR11860">
    <property type="entry name" value="POLYMERIC-IMMUNOGLOBULIN RECEPTOR"/>
    <property type="match status" value="1"/>
</dbReference>
<dbReference type="RefSeq" id="XP_020560541.1">
    <property type="nucleotide sequence ID" value="XM_020704882.2"/>
</dbReference>
<evidence type="ECO:0000259" key="6">
    <source>
        <dbReference type="PROSITE" id="PS50835"/>
    </source>
</evidence>
<comment type="subcellular location">
    <subcellularLocation>
        <location evidence="1">Membrane</location>
    </subcellularLocation>
</comment>
<dbReference type="InterPro" id="IPR013783">
    <property type="entry name" value="Ig-like_fold"/>
</dbReference>
<dbReference type="SMART" id="SM00409">
    <property type="entry name" value="IG"/>
    <property type="match status" value="2"/>
</dbReference>
<dbReference type="GeneID" id="105354442"/>
<keyword evidence="8" id="KW-1185">Reference proteome</keyword>
<name>A0A3B3HAK7_ORYLA</name>
<dbReference type="InterPro" id="IPR013106">
    <property type="entry name" value="Ig_V-set"/>
</dbReference>
<dbReference type="Gene3D" id="2.60.40.10">
    <property type="entry name" value="Immunoglobulins"/>
    <property type="match status" value="2"/>
</dbReference>
<dbReference type="GO" id="GO:0004888">
    <property type="term" value="F:transmembrane signaling receptor activity"/>
    <property type="evidence" value="ECO:0000318"/>
    <property type="project" value="GO_Central"/>
</dbReference>
<dbReference type="STRING" id="8090.ENSORLP00000028882"/>
<reference evidence="7 8" key="1">
    <citation type="journal article" date="2007" name="Nature">
        <title>The medaka draft genome and insights into vertebrate genome evolution.</title>
        <authorList>
            <person name="Kasahara M."/>
            <person name="Naruse K."/>
            <person name="Sasaki S."/>
            <person name="Nakatani Y."/>
            <person name="Qu W."/>
            <person name="Ahsan B."/>
            <person name="Yamada T."/>
            <person name="Nagayasu Y."/>
            <person name="Doi K."/>
            <person name="Kasai Y."/>
            <person name="Jindo T."/>
            <person name="Kobayashi D."/>
            <person name="Shimada A."/>
            <person name="Toyoda A."/>
            <person name="Kuroki Y."/>
            <person name="Fujiyama A."/>
            <person name="Sasaki T."/>
            <person name="Shimizu A."/>
            <person name="Asakawa S."/>
            <person name="Shimizu N."/>
            <person name="Hashimoto S."/>
            <person name="Yang J."/>
            <person name="Lee Y."/>
            <person name="Matsushima K."/>
            <person name="Sugano S."/>
            <person name="Sakaizumi M."/>
            <person name="Narita T."/>
            <person name="Ohishi K."/>
            <person name="Haga S."/>
            <person name="Ohta F."/>
            <person name="Nomoto H."/>
            <person name="Nogata K."/>
            <person name="Morishita T."/>
            <person name="Endo T."/>
            <person name="Shin-I T."/>
            <person name="Takeda H."/>
            <person name="Morishita S."/>
            <person name="Kohara Y."/>
        </authorList>
    </citation>
    <scope>NUCLEOTIDE SEQUENCE [LARGE SCALE GENOMIC DNA]</scope>
    <source>
        <strain evidence="7 8">Hd-rR</strain>
    </source>
</reference>
<dbReference type="PANTHER" id="PTHR11860:SF96">
    <property type="match status" value="1"/>
</dbReference>
<dbReference type="Ensembl" id="ENSORLT00000044929.1">
    <property type="protein sequence ID" value="ENSORLP00000028882.1"/>
    <property type="gene ID" value="ENSORLG00000023216.1"/>
</dbReference>
<evidence type="ECO:0000256" key="2">
    <source>
        <dbReference type="ARBA" id="ARBA00022692"/>
    </source>
</evidence>
<dbReference type="Proteomes" id="UP000001038">
    <property type="component" value="Chromosome 7"/>
</dbReference>
<dbReference type="SUPFAM" id="SSF48726">
    <property type="entry name" value="Immunoglobulin"/>
    <property type="match status" value="2"/>
</dbReference>
<dbReference type="Pfam" id="PF07686">
    <property type="entry name" value="V-set"/>
    <property type="match status" value="1"/>
</dbReference>
<evidence type="ECO:0000256" key="3">
    <source>
        <dbReference type="ARBA" id="ARBA00023136"/>
    </source>
</evidence>
<dbReference type="GO" id="GO:0005886">
    <property type="term" value="C:plasma membrane"/>
    <property type="evidence" value="ECO:0000318"/>
    <property type="project" value="GO_Central"/>
</dbReference>
<evidence type="ECO:0000313" key="8">
    <source>
        <dbReference type="Proteomes" id="UP000001038"/>
    </source>
</evidence>
<evidence type="ECO:0000313" key="7">
    <source>
        <dbReference type="Ensembl" id="ENSORLP00000028882.1"/>
    </source>
</evidence>
<protein>
    <recommendedName>
        <fullName evidence="6">Ig-like domain-containing protein</fullName>
    </recommendedName>
</protein>
<proteinExistence type="predicted"/>
<dbReference type="GO" id="GO:0007165">
    <property type="term" value="P:signal transduction"/>
    <property type="evidence" value="ECO:0000318"/>
    <property type="project" value="GO_Central"/>
</dbReference>
<reference evidence="7" key="2">
    <citation type="submission" date="2025-08" db="UniProtKB">
        <authorList>
            <consortium name="Ensembl"/>
        </authorList>
    </citation>
    <scope>IDENTIFICATION</scope>
    <source>
        <strain evidence="7">Hd-rR</strain>
    </source>
</reference>
<dbReference type="InParanoid" id="A0A3B3HAK7"/>
<accession>A0A3B3HAK7</accession>
<dbReference type="GeneTree" id="ENSGT00990000203827"/>
<dbReference type="PROSITE" id="PS50835">
    <property type="entry name" value="IG_LIKE"/>
    <property type="match status" value="1"/>
</dbReference>
<organism evidence="7 8">
    <name type="scientific">Oryzias latipes</name>
    <name type="common">Japanese rice fish</name>
    <name type="synonym">Japanese killifish</name>
    <dbReference type="NCBI Taxonomy" id="8090"/>
    <lineage>
        <taxon>Eukaryota</taxon>
        <taxon>Metazoa</taxon>
        <taxon>Chordata</taxon>
        <taxon>Craniata</taxon>
        <taxon>Vertebrata</taxon>
        <taxon>Euteleostomi</taxon>
        <taxon>Actinopterygii</taxon>
        <taxon>Neopterygii</taxon>
        <taxon>Teleostei</taxon>
        <taxon>Neoteleostei</taxon>
        <taxon>Acanthomorphata</taxon>
        <taxon>Ovalentaria</taxon>
        <taxon>Atherinomorphae</taxon>
        <taxon>Beloniformes</taxon>
        <taxon>Adrianichthyidae</taxon>
        <taxon>Oryziinae</taxon>
        <taxon>Oryzias</taxon>
    </lineage>
</organism>
<evidence type="ECO:0000256" key="4">
    <source>
        <dbReference type="SAM" id="Phobius"/>
    </source>
</evidence>
<evidence type="ECO:0000256" key="1">
    <source>
        <dbReference type="ARBA" id="ARBA00004370"/>
    </source>
</evidence>
<dbReference type="InterPro" id="IPR003599">
    <property type="entry name" value="Ig_sub"/>
</dbReference>
<keyword evidence="4" id="KW-1133">Transmembrane helix</keyword>
<dbReference type="InterPro" id="IPR050671">
    <property type="entry name" value="CD300_family_receptors"/>
</dbReference>
<feature type="domain" description="Ig-like" evidence="6">
    <location>
        <begin position="126"/>
        <end position="210"/>
    </location>
</feature>
<feature type="chain" id="PRO_5017368999" description="Ig-like domain-containing protein" evidence="5">
    <location>
        <begin position="19"/>
        <end position="324"/>
    </location>
</feature>
<sequence>MKMLCFILLFYDSLQLSCDRRTIIAHVGGEFLLTCMFEDSFYFSKKYWCGGPSRGSCEILADSEGVAKTKYTHRSVVVQVRRRLFVKVTNLQIDDSGVYWVGIDKPYSDIMVPITLNVTQVPVSKPRIWPLNALVDRPTCWGQPVTVRCGPSIGTGVWYAWYHRSHNKDILLSSSSDLTLHCGTVKNGDNHYCLASNDVSSEKSDILSVQVLQPADKNCIYAVRLQGQPSYDCADRMSTAAVTTSTMAPSTFQASTYRFSQINQTEQDFFFSKASAGLQLWYQVLRWSLFASLLIFLCVFLRVTRTKNLENDKRKRMFYSRPDS</sequence>
<keyword evidence="5" id="KW-0732">Signal</keyword>
<dbReference type="AlphaFoldDB" id="A0A3B3HAK7"/>
<dbReference type="InterPro" id="IPR007110">
    <property type="entry name" value="Ig-like_dom"/>
</dbReference>
<feature type="transmembrane region" description="Helical" evidence="4">
    <location>
        <begin position="280"/>
        <end position="304"/>
    </location>
</feature>
<feature type="signal peptide" evidence="5">
    <location>
        <begin position="1"/>
        <end position="18"/>
    </location>
</feature>
<dbReference type="InterPro" id="IPR036179">
    <property type="entry name" value="Ig-like_dom_sf"/>
</dbReference>
<evidence type="ECO:0000256" key="5">
    <source>
        <dbReference type="SAM" id="SignalP"/>
    </source>
</evidence>
<dbReference type="KEGG" id="ola:105354442"/>